<dbReference type="InterPro" id="IPR036719">
    <property type="entry name" value="Neuro-gated_channel_TM_sf"/>
</dbReference>
<evidence type="ECO:0000256" key="2">
    <source>
        <dbReference type="ARBA" id="ARBA00022475"/>
    </source>
</evidence>
<evidence type="ECO:0000256" key="15">
    <source>
        <dbReference type="ARBA" id="ARBA00023303"/>
    </source>
</evidence>
<dbReference type="InterPro" id="IPR006028">
    <property type="entry name" value="GABAA/Glycine_rcpt"/>
</dbReference>
<feature type="transmembrane region" description="Helical" evidence="18">
    <location>
        <begin position="420"/>
        <end position="440"/>
    </location>
</feature>
<dbReference type="PROSITE" id="PS00236">
    <property type="entry name" value="NEUROTR_ION_CHANNEL"/>
    <property type="match status" value="1"/>
</dbReference>
<dbReference type="InterPro" id="IPR006201">
    <property type="entry name" value="Neur_channel"/>
</dbReference>
<dbReference type="FunFam" id="1.20.58.390:FF:000024">
    <property type="entry name" value="Glutamate-gated chloride channel alpha"/>
    <property type="match status" value="1"/>
</dbReference>
<evidence type="ECO:0000256" key="16">
    <source>
        <dbReference type="ARBA" id="ARBA00034104"/>
    </source>
</evidence>
<organism evidence="21">
    <name type="scientific">Bemisia tabaci</name>
    <name type="common">Sweetpotato whitefly</name>
    <name type="synonym">Aleurodes tabaci</name>
    <dbReference type="NCBI Taxonomy" id="7038"/>
    <lineage>
        <taxon>Eukaryota</taxon>
        <taxon>Metazoa</taxon>
        <taxon>Ecdysozoa</taxon>
        <taxon>Arthropoda</taxon>
        <taxon>Hexapoda</taxon>
        <taxon>Insecta</taxon>
        <taxon>Pterygota</taxon>
        <taxon>Neoptera</taxon>
        <taxon>Paraneoptera</taxon>
        <taxon>Hemiptera</taxon>
        <taxon>Sternorrhyncha</taxon>
        <taxon>Aleyrodoidea</taxon>
        <taxon>Aleyrodidae</taxon>
        <taxon>Aleyrodinae</taxon>
        <taxon>Bemisia</taxon>
    </lineage>
</organism>
<evidence type="ECO:0000256" key="11">
    <source>
        <dbReference type="ARBA" id="ARBA00023173"/>
    </source>
</evidence>
<dbReference type="InterPro" id="IPR006029">
    <property type="entry name" value="Neurotrans-gated_channel_TM"/>
</dbReference>
<evidence type="ECO:0000256" key="7">
    <source>
        <dbReference type="ARBA" id="ARBA00023065"/>
    </source>
</evidence>
<feature type="chain" id="PRO_5022248432" evidence="18">
    <location>
        <begin position="22"/>
        <end position="450"/>
    </location>
</feature>
<comment type="subcellular location">
    <subcellularLocation>
        <location evidence="16">Postsynaptic cell membrane</location>
        <topology evidence="16">Multi-pass membrane protein</topology>
    </subcellularLocation>
</comment>
<dbReference type="Gene3D" id="2.70.170.10">
    <property type="entry name" value="Neurotransmitter-gated ion-channel ligand-binding domain"/>
    <property type="match status" value="1"/>
</dbReference>
<dbReference type="InterPro" id="IPR038050">
    <property type="entry name" value="Neuro_actylchol_rec"/>
</dbReference>
<dbReference type="Pfam" id="PF02931">
    <property type="entry name" value="Neur_chan_LBD"/>
    <property type="match status" value="1"/>
</dbReference>
<dbReference type="OrthoDB" id="442503at2759"/>
<dbReference type="CTD" id="42350"/>
<evidence type="ECO:0000256" key="4">
    <source>
        <dbReference type="ARBA" id="ARBA00022729"/>
    </source>
</evidence>
<feature type="transmembrane region" description="Helical" evidence="18">
    <location>
        <begin position="310"/>
        <end position="331"/>
    </location>
</feature>
<dbReference type="GO" id="GO:0008068">
    <property type="term" value="F:extracellularly glutamate-gated chloride channel activity"/>
    <property type="evidence" value="ECO:0007669"/>
    <property type="project" value="UniProtKB-ARBA"/>
</dbReference>
<evidence type="ECO:0000256" key="5">
    <source>
        <dbReference type="ARBA" id="ARBA00022989"/>
    </source>
</evidence>
<evidence type="ECO:0000256" key="1">
    <source>
        <dbReference type="ARBA" id="ARBA00022448"/>
    </source>
</evidence>
<keyword evidence="1 18" id="KW-0813">Transport</keyword>
<keyword evidence="15 18" id="KW-0407">Ion channel</keyword>
<evidence type="ECO:0000259" key="19">
    <source>
        <dbReference type="Pfam" id="PF02931"/>
    </source>
</evidence>
<dbReference type="RefSeq" id="XP_072152119.1">
    <property type="nucleotide sequence ID" value="XM_072296018.1"/>
</dbReference>
<evidence type="ECO:0000256" key="9">
    <source>
        <dbReference type="ARBA" id="ARBA00023157"/>
    </source>
</evidence>
<dbReference type="PRINTS" id="PR00253">
    <property type="entry name" value="GABAARECEPTR"/>
</dbReference>
<dbReference type="EMBL" id="MF673854">
    <property type="protein sequence ID" value="AVL92931.1"/>
    <property type="molecule type" value="mRNA"/>
</dbReference>
<evidence type="ECO:0000256" key="3">
    <source>
        <dbReference type="ARBA" id="ARBA00022692"/>
    </source>
</evidence>
<reference evidence="21" key="1">
    <citation type="journal article" date="2018" name="Pestic. Biochem. Physiol.">
        <title>RNA interference of glutamate-gated chloride channel decreases abamectin susceptibility in Bemisia tabaci.</title>
        <authorList>
            <person name="Wei P."/>
            <person name="Che W."/>
            <person name="Wang J."/>
            <person name="Xiao D."/>
            <person name="Wang R."/>
            <person name="Luo C."/>
        </authorList>
    </citation>
    <scope>NUCLEOTIDE SEQUENCE</scope>
</reference>
<dbReference type="AlphaFoldDB" id="A0A2P1EGB5"/>
<dbReference type="GO" id="GO:0045211">
    <property type="term" value="C:postsynaptic membrane"/>
    <property type="evidence" value="ECO:0007669"/>
    <property type="project" value="UniProtKB-SubCell"/>
</dbReference>
<keyword evidence="3 18" id="KW-0812">Transmembrane</keyword>
<keyword evidence="14" id="KW-1071">Ligand-gated ion channel</keyword>
<dbReference type="PANTHER" id="PTHR18945">
    <property type="entry name" value="NEUROTRANSMITTER GATED ION CHANNEL"/>
    <property type="match status" value="1"/>
</dbReference>
<keyword evidence="8 18" id="KW-0472">Membrane</keyword>
<keyword evidence="6" id="KW-0770">Synapse</keyword>
<dbReference type="InterPro" id="IPR018000">
    <property type="entry name" value="Neurotransmitter_ion_chnl_CS"/>
</dbReference>
<evidence type="ECO:0000259" key="20">
    <source>
        <dbReference type="Pfam" id="PF02932"/>
    </source>
</evidence>
<feature type="domain" description="Neurotransmitter-gated ion-channel ligand-binding" evidence="19">
    <location>
        <begin position="34"/>
        <end position="243"/>
    </location>
</feature>
<protein>
    <submittedName>
        <fullName evidence="21">Glutamate-gated chloride channel protein</fullName>
    </submittedName>
</protein>
<keyword evidence="13" id="KW-0628">Postsynaptic cell membrane</keyword>
<keyword evidence="5 18" id="KW-1133">Transmembrane helix</keyword>
<dbReference type="PRINTS" id="PR00252">
    <property type="entry name" value="NRIONCHANNEL"/>
</dbReference>
<dbReference type="InterPro" id="IPR036734">
    <property type="entry name" value="Neur_chan_lig-bd_sf"/>
</dbReference>
<feature type="domain" description="Neurotransmitter-gated ion-channel transmembrane" evidence="20">
    <location>
        <begin position="251"/>
        <end position="361"/>
    </location>
</feature>
<evidence type="ECO:0000256" key="14">
    <source>
        <dbReference type="ARBA" id="ARBA00023286"/>
    </source>
</evidence>
<dbReference type="Pfam" id="PF02932">
    <property type="entry name" value="Neur_chan_memb"/>
    <property type="match status" value="1"/>
</dbReference>
<comment type="similarity">
    <text evidence="17">Belongs to the ligand-gated ion channel (TC 1.A.9) family. Glutamate-gated chloride channel (TC 1.A.9.4) subfamily.</text>
</comment>
<evidence type="ECO:0000256" key="13">
    <source>
        <dbReference type="ARBA" id="ARBA00023257"/>
    </source>
</evidence>
<feature type="signal peptide" evidence="18">
    <location>
        <begin position="1"/>
        <end position="21"/>
    </location>
</feature>
<dbReference type="InterPro" id="IPR044721">
    <property type="entry name" value="GluCl_TM"/>
</dbReference>
<dbReference type="SUPFAM" id="SSF90112">
    <property type="entry name" value="Neurotransmitter-gated ion-channel transmembrane pore"/>
    <property type="match status" value="1"/>
</dbReference>
<dbReference type="SUPFAM" id="SSF63712">
    <property type="entry name" value="Nicotinic receptor ligand binding domain-like"/>
    <property type="match status" value="1"/>
</dbReference>
<evidence type="ECO:0000313" key="21">
    <source>
        <dbReference type="EMBL" id="AVL92931.1"/>
    </source>
</evidence>
<dbReference type="GO" id="GO:0034707">
    <property type="term" value="C:chloride channel complex"/>
    <property type="evidence" value="ECO:0007669"/>
    <property type="project" value="UniProtKB-KW"/>
</dbReference>
<accession>A0A2P1EGB5</accession>
<keyword evidence="9" id="KW-1015">Disulfide bond</keyword>
<evidence type="ECO:0000256" key="6">
    <source>
        <dbReference type="ARBA" id="ARBA00023018"/>
    </source>
</evidence>
<evidence type="ECO:0000256" key="18">
    <source>
        <dbReference type="RuleBase" id="RU000687"/>
    </source>
</evidence>
<dbReference type="NCBIfam" id="TIGR00860">
    <property type="entry name" value="LIC"/>
    <property type="match status" value="1"/>
</dbReference>
<keyword evidence="11" id="KW-0869">Chloride channel</keyword>
<keyword evidence="12" id="KW-0868">Chloride</keyword>
<feature type="transmembrane region" description="Helical" evidence="18">
    <location>
        <begin position="244"/>
        <end position="267"/>
    </location>
</feature>
<dbReference type="CDD" id="cd19062">
    <property type="entry name" value="LGIC_TM_GluCl"/>
    <property type="match status" value="1"/>
</dbReference>
<dbReference type="GO" id="GO:0004888">
    <property type="term" value="F:transmembrane signaling receptor activity"/>
    <property type="evidence" value="ECO:0007669"/>
    <property type="project" value="InterPro"/>
</dbReference>
<feature type="transmembrane region" description="Helical" evidence="18">
    <location>
        <begin position="279"/>
        <end position="298"/>
    </location>
</feature>
<dbReference type="GeneID" id="109039566"/>
<evidence type="ECO:0000256" key="8">
    <source>
        <dbReference type="ARBA" id="ARBA00023136"/>
    </source>
</evidence>
<name>A0A2P1EGB5_BEMTA</name>
<keyword evidence="10" id="KW-0675">Receptor</keyword>
<evidence type="ECO:0000256" key="10">
    <source>
        <dbReference type="ARBA" id="ARBA00023170"/>
    </source>
</evidence>
<dbReference type="Gene3D" id="1.20.58.390">
    <property type="entry name" value="Neurotransmitter-gated ion-channel transmembrane domain"/>
    <property type="match status" value="1"/>
</dbReference>
<keyword evidence="2" id="KW-1003">Cell membrane</keyword>
<evidence type="ECO:0000256" key="12">
    <source>
        <dbReference type="ARBA" id="ARBA00023214"/>
    </source>
</evidence>
<sequence length="450" mass="52260">MSLYKSIFIMLTMCLINSGWGAQQHKTNYREKEKEVLDQILGPGSYDARIRPSGINGTDGPAVVRINIFIRSIATISDVKMEYSVQFTFREQWTDERLKFNDYGGRLKYLTLTEANRVWMPDLFFSNEKEGHFHNIIMPNVYIRIFPTGSVLYSIRISLTLACPMNLKLYPLDRQVCSLRMASYGWTTDDLVFYWKEDDPVQVVRNLHLPRFTLEKFNTDYCNSKTNTGEYSCLKVDLIFKREFSYYLIQIYIPCCMLVIVSWVSFWLDQAAVPARVSLGVTTLLTMATQTSGINASLPPVSYTKAIDVWTGVCLTFVFGALLEFALVNYASRSDMYRDNMQKKRRESELEHAAALEAADQLEDGTTFPMVVSYYKPLVRDGLSKDKRRCEVHMPHQERRSNCCRSWLSKFPTRSKRIDVISRITFPLVFALFNVTYWSTYLFRQDQDNE</sequence>
<keyword evidence="7 18" id="KW-0406">Ion transport</keyword>
<dbReference type="FunFam" id="2.70.170.10:FF:000022">
    <property type="entry name" value="glutamate-gated chloride channel isoform X1"/>
    <property type="match status" value="1"/>
</dbReference>
<dbReference type="CDD" id="cd18993">
    <property type="entry name" value="LGIC_ECD_GluCl"/>
    <property type="match status" value="1"/>
</dbReference>
<dbReference type="InterPro" id="IPR006202">
    <property type="entry name" value="Neur_chan_lig-bd"/>
</dbReference>
<keyword evidence="4 18" id="KW-0732">Signal</keyword>
<proteinExistence type="evidence at transcript level"/>
<evidence type="ECO:0000256" key="17">
    <source>
        <dbReference type="ARBA" id="ARBA00061654"/>
    </source>
</evidence>